<accession>A0A8J3FAA5</accession>
<feature type="chain" id="PRO_5035256519" description="Pyroglutamyl peptidase" evidence="1">
    <location>
        <begin position="25"/>
        <end position="393"/>
    </location>
</feature>
<comment type="caution">
    <text evidence="2">The sequence shown here is derived from an EMBL/GenBank/DDBJ whole genome shotgun (WGS) entry which is preliminary data.</text>
</comment>
<sequence length="393" mass="40734">MRSAAARTALLAAALLLAPTPAAAAPAAPPPTVEEARLAEQIPRDILRRSGFDAHAPALDRALAAAADLPAARAAVHAAGRRLWADAVARAQGGAGGDLPAADDRPLYWARLGLTGAVRQWRPPYPVEPARYDELLADLETTSRGRDTLRPDLPAGTRRVLVTGFDPFGLDGAVGNSNPSGAAALALDGVTLDTPAGPARLETAIFPVRWDDFGAGMVERTLVPSFAAGPQRADLFVTVSQGRPGRFDVERYNAAYRGGQPDNLRVSRKGLIPIPAGVPTVEPQPKRTVTSLPYAALVAAGTKPFPVYDNTSATDTVGSGGDYLSNEIAYRATLLRDATQLAAPGGHLHTPVLAGGAGEDPVTGPTLARNRETILGQIRALLGVALGAPAAGR</sequence>
<feature type="signal peptide" evidence="1">
    <location>
        <begin position="1"/>
        <end position="24"/>
    </location>
</feature>
<dbReference type="RefSeq" id="WP_189171026.1">
    <property type="nucleotide sequence ID" value="NZ_BMQB01000007.1"/>
</dbReference>
<dbReference type="SUPFAM" id="SSF53182">
    <property type="entry name" value="Pyrrolidone carboxyl peptidase (pyroglutamate aminopeptidase)"/>
    <property type="match status" value="1"/>
</dbReference>
<reference evidence="2" key="1">
    <citation type="journal article" date="2014" name="Int. J. Syst. Evol. Microbiol.">
        <title>Complete genome sequence of Corynebacterium casei LMG S-19264T (=DSM 44701T), isolated from a smear-ripened cheese.</title>
        <authorList>
            <consortium name="US DOE Joint Genome Institute (JGI-PGF)"/>
            <person name="Walter F."/>
            <person name="Albersmeier A."/>
            <person name="Kalinowski J."/>
            <person name="Ruckert C."/>
        </authorList>
    </citation>
    <scope>NUCLEOTIDE SEQUENCE</scope>
    <source>
        <strain evidence="2">JCM 3090</strain>
    </source>
</reference>
<evidence type="ECO:0000313" key="2">
    <source>
        <dbReference type="EMBL" id="GGK00185.1"/>
    </source>
</evidence>
<dbReference type="AlphaFoldDB" id="A0A8J3FAA5"/>
<dbReference type="InterPro" id="IPR036440">
    <property type="entry name" value="Peptidase_C15-like_sf"/>
</dbReference>
<protein>
    <recommendedName>
        <fullName evidence="4">Pyroglutamyl peptidase</fullName>
    </recommendedName>
</protein>
<evidence type="ECO:0000313" key="3">
    <source>
        <dbReference type="Proteomes" id="UP000649739"/>
    </source>
</evidence>
<organism evidence="2 3">
    <name type="scientific">Pilimelia anulata</name>
    <dbReference type="NCBI Taxonomy" id="53371"/>
    <lineage>
        <taxon>Bacteria</taxon>
        <taxon>Bacillati</taxon>
        <taxon>Actinomycetota</taxon>
        <taxon>Actinomycetes</taxon>
        <taxon>Micromonosporales</taxon>
        <taxon>Micromonosporaceae</taxon>
        <taxon>Pilimelia</taxon>
    </lineage>
</organism>
<evidence type="ECO:0008006" key="4">
    <source>
        <dbReference type="Google" id="ProtNLM"/>
    </source>
</evidence>
<proteinExistence type="predicted"/>
<dbReference type="EMBL" id="BMQB01000007">
    <property type="protein sequence ID" value="GGK00185.1"/>
    <property type="molecule type" value="Genomic_DNA"/>
</dbReference>
<keyword evidence="3" id="KW-1185">Reference proteome</keyword>
<dbReference type="Proteomes" id="UP000649739">
    <property type="component" value="Unassembled WGS sequence"/>
</dbReference>
<keyword evidence="1" id="KW-0732">Signal</keyword>
<name>A0A8J3FAA5_9ACTN</name>
<reference evidence="2" key="2">
    <citation type="submission" date="2020-09" db="EMBL/GenBank/DDBJ databases">
        <authorList>
            <person name="Sun Q."/>
            <person name="Ohkuma M."/>
        </authorList>
    </citation>
    <scope>NUCLEOTIDE SEQUENCE</scope>
    <source>
        <strain evidence="2">JCM 3090</strain>
    </source>
</reference>
<gene>
    <name evidence="2" type="ORF">GCM10010123_32610</name>
</gene>
<evidence type="ECO:0000256" key="1">
    <source>
        <dbReference type="SAM" id="SignalP"/>
    </source>
</evidence>
<dbReference type="Gene3D" id="3.40.630.20">
    <property type="entry name" value="Peptidase C15, pyroglutamyl peptidase I-like"/>
    <property type="match status" value="1"/>
</dbReference>